<name>A0A9D9E1D9_9SPIO</name>
<comment type="caution">
    <text evidence="15">The sequence shown here is derived from an EMBL/GenBank/DDBJ whole genome shotgun (WGS) entry which is preliminary data.</text>
</comment>
<accession>A0A9D9E1D9</accession>
<dbReference type="CDD" id="cd01080">
    <property type="entry name" value="NAD_bind_m-THF_DH_Cyclohyd"/>
    <property type="match status" value="1"/>
</dbReference>
<evidence type="ECO:0000256" key="7">
    <source>
        <dbReference type="ARBA" id="ARBA00022857"/>
    </source>
</evidence>
<dbReference type="InterPro" id="IPR020867">
    <property type="entry name" value="THF_DH/CycHdrlase_CS"/>
</dbReference>
<dbReference type="GO" id="GO:0004477">
    <property type="term" value="F:methenyltetrahydrofolate cyclohydrolase activity"/>
    <property type="evidence" value="ECO:0007669"/>
    <property type="project" value="UniProtKB-UniRule"/>
</dbReference>
<dbReference type="InterPro" id="IPR036291">
    <property type="entry name" value="NAD(P)-bd_dom_sf"/>
</dbReference>
<comment type="catalytic activity">
    <reaction evidence="12">
        <text>(6R)-5,10-methylene-5,6,7,8-tetrahydrofolate + NADP(+) = (6R)-5,10-methenyltetrahydrofolate + NADPH</text>
        <dbReference type="Rhea" id="RHEA:22812"/>
        <dbReference type="ChEBI" id="CHEBI:15636"/>
        <dbReference type="ChEBI" id="CHEBI:57455"/>
        <dbReference type="ChEBI" id="CHEBI:57783"/>
        <dbReference type="ChEBI" id="CHEBI:58349"/>
        <dbReference type="EC" id="1.5.1.5"/>
    </reaction>
</comment>
<dbReference type="SUPFAM" id="SSF51735">
    <property type="entry name" value="NAD(P)-binding Rossmann-fold domains"/>
    <property type="match status" value="1"/>
</dbReference>
<dbReference type="InterPro" id="IPR000672">
    <property type="entry name" value="THF_DH/CycHdrlase"/>
</dbReference>
<evidence type="ECO:0000256" key="2">
    <source>
        <dbReference type="ARBA" id="ARBA00011738"/>
    </source>
</evidence>
<dbReference type="EC" id="1.5.1.5" evidence="12"/>
<feature type="domain" description="Tetrahydrofolate dehydrogenase/cyclohydrolase catalytic" evidence="13">
    <location>
        <begin position="6"/>
        <end position="119"/>
    </location>
</feature>
<comment type="similarity">
    <text evidence="12">Belongs to the tetrahydrofolate dehydrogenase/cyclohydrolase family.</text>
</comment>
<evidence type="ECO:0000256" key="10">
    <source>
        <dbReference type="ARBA" id="ARBA00023167"/>
    </source>
</evidence>
<feature type="binding site" evidence="12">
    <location>
        <position position="232"/>
    </location>
    <ligand>
        <name>NADP(+)</name>
        <dbReference type="ChEBI" id="CHEBI:58349"/>
    </ligand>
</feature>
<keyword evidence="3 12" id="KW-0554">One-carbon metabolism</keyword>
<reference evidence="15" key="2">
    <citation type="journal article" date="2021" name="PeerJ">
        <title>Extensive microbial diversity within the chicken gut microbiome revealed by metagenomics and culture.</title>
        <authorList>
            <person name="Gilroy R."/>
            <person name="Ravi A."/>
            <person name="Getino M."/>
            <person name="Pursley I."/>
            <person name="Horton D.L."/>
            <person name="Alikhan N.F."/>
            <person name="Baker D."/>
            <person name="Gharbi K."/>
            <person name="Hall N."/>
            <person name="Watson M."/>
            <person name="Adriaenssens E.M."/>
            <person name="Foster-Nyarko E."/>
            <person name="Jarju S."/>
            <person name="Secka A."/>
            <person name="Antonio M."/>
            <person name="Oren A."/>
            <person name="Chaudhuri R.R."/>
            <person name="La Ragione R."/>
            <person name="Hildebrand F."/>
            <person name="Pallen M.J."/>
        </authorList>
    </citation>
    <scope>NUCLEOTIDE SEQUENCE</scope>
    <source>
        <strain evidence="15">7293</strain>
    </source>
</reference>
<gene>
    <name evidence="12" type="primary">folD</name>
    <name evidence="15" type="ORF">IAA97_06915</name>
</gene>
<dbReference type="PRINTS" id="PR00085">
    <property type="entry name" value="THFDHDRGNASE"/>
</dbReference>
<proteinExistence type="inferred from homology"/>
<dbReference type="PANTHER" id="PTHR48099">
    <property type="entry name" value="C-1-TETRAHYDROFOLATE SYNTHASE, CYTOPLASMIC-RELATED"/>
    <property type="match status" value="1"/>
</dbReference>
<evidence type="ECO:0000256" key="12">
    <source>
        <dbReference type="HAMAP-Rule" id="MF_01576"/>
    </source>
</evidence>
<evidence type="ECO:0000256" key="5">
    <source>
        <dbReference type="ARBA" id="ARBA00022755"/>
    </source>
</evidence>
<dbReference type="GO" id="GO:0006164">
    <property type="term" value="P:purine nucleotide biosynthetic process"/>
    <property type="evidence" value="ECO:0007669"/>
    <property type="project" value="UniProtKB-KW"/>
</dbReference>
<dbReference type="PANTHER" id="PTHR48099:SF5">
    <property type="entry name" value="C-1-TETRAHYDROFOLATE SYNTHASE, CYTOPLASMIC"/>
    <property type="match status" value="1"/>
</dbReference>
<evidence type="ECO:0000256" key="6">
    <source>
        <dbReference type="ARBA" id="ARBA00022801"/>
    </source>
</evidence>
<keyword evidence="10 12" id="KW-0486">Methionine biosynthesis</keyword>
<comment type="catalytic activity">
    <reaction evidence="12">
        <text>(6R)-5,10-methenyltetrahydrofolate + H2O = (6R)-10-formyltetrahydrofolate + H(+)</text>
        <dbReference type="Rhea" id="RHEA:23700"/>
        <dbReference type="ChEBI" id="CHEBI:15377"/>
        <dbReference type="ChEBI" id="CHEBI:15378"/>
        <dbReference type="ChEBI" id="CHEBI:57455"/>
        <dbReference type="ChEBI" id="CHEBI:195366"/>
        <dbReference type="EC" id="3.5.4.9"/>
    </reaction>
</comment>
<evidence type="ECO:0000256" key="11">
    <source>
        <dbReference type="ARBA" id="ARBA00023268"/>
    </source>
</evidence>
<comment type="function">
    <text evidence="12">Catalyzes the oxidation of 5,10-methylenetetrahydrofolate to 5,10-methenyltetrahydrofolate and then the hydrolysis of 5,10-methenyltetrahydrofolate to 10-formyltetrahydrofolate.</text>
</comment>
<dbReference type="FunFam" id="3.40.50.10860:FF:000005">
    <property type="entry name" value="C-1-tetrahydrofolate synthase, cytoplasmic, putative"/>
    <property type="match status" value="1"/>
</dbReference>
<dbReference type="EMBL" id="JADIMT010000080">
    <property type="protein sequence ID" value="MBO8436693.1"/>
    <property type="molecule type" value="Genomic_DNA"/>
</dbReference>
<keyword evidence="7 12" id="KW-0521">NADP</keyword>
<keyword evidence="6 12" id="KW-0378">Hydrolase</keyword>
<evidence type="ECO:0000256" key="9">
    <source>
        <dbReference type="ARBA" id="ARBA00023102"/>
    </source>
</evidence>
<evidence type="ECO:0000313" key="16">
    <source>
        <dbReference type="Proteomes" id="UP000823615"/>
    </source>
</evidence>
<dbReference type="FunFam" id="3.40.50.720:FF:000189">
    <property type="entry name" value="Bifunctional protein FolD"/>
    <property type="match status" value="1"/>
</dbReference>
<dbReference type="Pfam" id="PF02882">
    <property type="entry name" value="THF_DHG_CYH_C"/>
    <property type="match status" value="1"/>
</dbReference>
<comment type="caution">
    <text evidence="12">Lacks conserved residue(s) required for the propagation of feature annotation.</text>
</comment>
<dbReference type="Gene3D" id="3.40.50.720">
    <property type="entry name" value="NAD(P)-binding Rossmann-like Domain"/>
    <property type="match status" value="1"/>
</dbReference>
<protein>
    <recommendedName>
        <fullName evidence="12">Bifunctional protein FolD</fullName>
    </recommendedName>
    <domain>
        <recommendedName>
            <fullName evidence="12">Methylenetetrahydrofolate dehydrogenase</fullName>
            <ecNumber evidence="12">1.5.1.5</ecNumber>
        </recommendedName>
    </domain>
    <domain>
        <recommendedName>
            <fullName evidence="12">Methenyltetrahydrofolate cyclohydrolase</fullName>
            <ecNumber evidence="12">3.5.4.9</ecNumber>
        </recommendedName>
    </domain>
</protein>
<dbReference type="GO" id="GO:0005829">
    <property type="term" value="C:cytosol"/>
    <property type="evidence" value="ECO:0007669"/>
    <property type="project" value="TreeGrafter"/>
</dbReference>
<evidence type="ECO:0000256" key="8">
    <source>
        <dbReference type="ARBA" id="ARBA00023002"/>
    </source>
</evidence>
<dbReference type="InterPro" id="IPR020630">
    <property type="entry name" value="THF_DH/CycHdrlase_cat_dom"/>
</dbReference>
<evidence type="ECO:0000256" key="1">
    <source>
        <dbReference type="ARBA" id="ARBA00004777"/>
    </source>
</evidence>
<feature type="domain" description="Tetrahydrofolate dehydrogenase/cyclohydrolase NAD(P)-binding" evidence="14">
    <location>
        <begin position="138"/>
        <end position="288"/>
    </location>
</feature>
<evidence type="ECO:0000259" key="13">
    <source>
        <dbReference type="Pfam" id="PF00763"/>
    </source>
</evidence>
<evidence type="ECO:0000256" key="4">
    <source>
        <dbReference type="ARBA" id="ARBA00022605"/>
    </source>
</evidence>
<dbReference type="SUPFAM" id="SSF53223">
    <property type="entry name" value="Aminoacid dehydrogenase-like, N-terminal domain"/>
    <property type="match status" value="1"/>
</dbReference>
<dbReference type="InterPro" id="IPR020631">
    <property type="entry name" value="THF_DH/CycHdrlase_NAD-bd_dom"/>
</dbReference>
<dbReference type="InterPro" id="IPR046346">
    <property type="entry name" value="Aminoacid_DH-like_N_sf"/>
</dbReference>
<keyword evidence="4 12" id="KW-0028">Amino-acid biosynthesis</keyword>
<dbReference type="GO" id="GO:0004488">
    <property type="term" value="F:methylenetetrahydrofolate dehydrogenase (NADP+) activity"/>
    <property type="evidence" value="ECO:0007669"/>
    <property type="project" value="UniProtKB-UniRule"/>
</dbReference>
<dbReference type="GO" id="GO:0000105">
    <property type="term" value="P:L-histidine biosynthetic process"/>
    <property type="evidence" value="ECO:0007669"/>
    <property type="project" value="UniProtKB-KW"/>
</dbReference>
<feature type="binding site" evidence="12">
    <location>
        <begin position="164"/>
        <end position="166"/>
    </location>
    <ligand>
        <name>NADP(+)</name>
        <dbReference type="ChEBI" id="CHEBI:58349"/>
    </ligand>
</feature>
<keyword evidence="11 12" id="KW-0511">Multifunctional enzyme</keyword>
<organism evidence="15 16">
    <name type="scientific">Candidatus Ornithospirochaeta stercoripullorum</name>
    <dbReference type="NCBI Taxonomy" id="2840899"/>
    <lineage>
        <taxon>Bacteria</taxon>
        <taxon>Pseudomonadati</taxon>
        <taxon>Spirochaetota</taxon>
        <taxon>Spirochaetia</taxon>
        <taxon>Spirochaetales</taxon>
        <taxon>Spirochaetaceae</taxon>
        <taxon>Spirochaetaceae incertae sedis</taxon>
        <taxon>Candidatus Ornithospirochaeta</taxon>
    </lineage>
</organism>
<keyword evidence="5 12" id="KW-0658">Purine biosynthesis</keyword>
<dbReference type="Gene3D" id="3.40.50.10860">
    <property type="entry name" value="Leucine Dehydrogenase, chain A, domain 1"/>
    <property type="match status" value="1"/>
</dbReference>
<dbReference type="HAMAP" id="MF_01576">
    <property type="entry name" value="THF_DHG_CYH"/>
    <property type="match status" value="1"/>
</dbReference>
<dbReference type="GO" id="GO:0035999">
    <property type="term" value="P:tetrahydrofolate interconversion"/>
    <property type="evidence" value="ECO:0007669"/>
    <property type="project" value="UniProtKB-UniRule"/>
</dbReference>
<dbReference type="PROSITE" id="PS00766">
    <property type="entry name" value="THF_DHG_CYH_1"/>
    <property type="match status" value="1"/>
</dbReference>
<evidence type="ECO:0000259" key="14">
    <source>
        <dbReference type="Pfam" id="PF02882"/>
    </source>
</evidence>
<comment type="pathway">
    <text evidence="1 12">One-carbon metabolism; tetrahydrofolate interconversion.</text>
</comment>
<evidence type="ECO:0000313" key="15">
    <source>
        <dbReference type="EMBL" id="MBO8436693.1"/>
    </source>
</evidence>
<dbReference type="Proteomes" id="UP000823615">
    <property type="component" value="Unassembled WGS sequence"/>
</dbReference>
<dbReference type="EC" id="3.5.4.9" evidence="12"/>
<evidence type="ECO:0000256" key="3">
    <source>
        <dbReference type="ARBA" id="ARBA00022563"/>
    </source>
</evidence>
<keyword evidence="8 12" id="KW-0560">Oxidoreductase</keyword>
<dbReference type="AlphaFoldDB" id="A0A9D9E1D9"/>
<sequence length="290" mass="31443">MKRLGCKEVAASVMDNLKRETELFIGEGNKAPALAVVLVGHDAASETYVRKKAEAALSLGFMHFQYSFDEDVEEAEILGLIENLNNDENVDGILVQLPLPRHIDERKVINAISSDKDVDGFSPINTGRLLIGDDCFIPCTPKGILETMRFYGIETCGKKAVVIGRSNIVGKPMAALLMQKGIDATVTVCNTKTPDLKEYTLAADIIIVATGHPDTIDSSYVRDGAVVIDVGVNRIEDATKKNGFRLVGDASYQSFKDRDVAITPVPGGIGLMTVSMLMANTLEAARRRRA</sequence>
<keyword evidence="9 12" id="KW-0368">Histidine biosynthesis</keyword>
<dbReference type="GO" id="GO:0009086">
    <property type="term" value="P:methionine biosynthetic process"/>
    <property type="evidence" value="ECO:0007669"/>
    <property type="project" value="UniProtKB-KW"/>
</dbReference>
<comment type="subunit">
    <text evidence="2 12">Homodimer.</text>
</comment>
<dbReference type="Pfam" id="PF00763">
    <property type="entry name" value="THF_DHG_CYH"/>
    <property type="match status" value="1"/>
</dbReference>
<reference evidence="15" key="1">
    <citation type="submission" date="2020-10" db="EMBL/GenBank/DDBJ databases">
        <authorList>
            <person name="Gilroy R."/>
        </authorList>
    </citation>
    <scope>NUCLEOTIDE SEQUENCE</scope>
    <source>
        <strain evidence="15">7293</strain>
    </source>
</reference>